<keyword evidence="8" id="KW-1185">Reference proteome</keyword>
<comment type="caution">
    <text evidence="7">The sequence shown here is derived from an EMBL/GenBank/DDBJ whole genome shotgun (WGS) entry which is preliminary data.</text>
</comment>
<dbReference type="InterPro" id="IPR006076">
    <property type="entry name" value="FAD-dep_OxRdtase"/>
</dbReference>
<feature type="domain" description="FAD dependent oxidoreductase" evidence="6">
    <location>
        <begin position="6"/>
        <end position="364"/>
    </location>
</feature>
<keyword evidence="3" id="KW-0274">FAD</keyword>
<keyword evidence="4" id="KW-0560">Oxidoreductase</keyword>
<dbReference type="OrthoDB" id="9801699at2"/>
<evidence type="ECO:0000256" key="2">
    <source>
        <dbReference type="ARBA" id="ARBA00022630"/>
    </source>
</evidence>
<keyword evidence="2" id="KW-0285">Flavoprotein</keyword>
<evidence type="ECO:0000256" key="5">
    <source>
        <dbReference type="ARBA" id="ARBA00037941"/>
    </source>
</evidence>
<dbReference type="Gene3D" id="3.50.50.60">
    <property type="entry name" value="FAD/NAD(P)-binding domain"/>
    <property type="match status" value="1"/>
</dbReference>
<evidence type="ECO:0000256" key="3">
    <source>
        <dbReference type="ARBA" id="ARBA00022827"/>
    </source>
</evidence>
<reference evidence="8" key="1">
    <citation type="submission" date="2017-06" db="EMBL/GenBank/DDBJ databases">
        <title>Herbaspirillum phytohormonus sp. nov., isolated from the root nodule of Robinia pseudoacacia in lead-zinc mine.</title>
        <authorList>
            <person name="Fan M."/>
            <person name="Lin Y."/>
        </authorList>
    </citation>
    <scope>NUCLEOTIDE SEQUENCE [LARGE SCALE GENOMIC DNA]</scope>
    <source>
        <strain evidence="8">SC-089</strain>
    </source>
</reference>
<name>A0A225MKA2_9BURK</name>
<comment type="similarity">
    <text evidence="5">Belongs to the L2HGDH family.</text>
</comment>
<evidence type="ECO:0000259" key="6">
    <source>
        <dbReference type="Pfam" id="PF01266"/>
    </source>
</evidence>
<organism evidence="7 8">
    <name type="scientific">Candidimonas nitroreducens</name>
    <dbReference type="NCBI Taxonomy" id="683354"/>
    <lineage>
        <taxon>Bacteria</taxon>
        <taxon>Pseudomonadati</taxon>
        <taxon>Pseudomonadota</taxon>
        <taxon>Betaproteobacteria</taxon>
        <taxon>Burkholderiales</taxon>
        <taxon>Alcaligenaceae</taxon>
        <taxon>Candidimonas</taxon>
    </lineage>
</organism>
<dbReference type="GO" id="GO:0047545">
    <property type="term" value="F:(S)-2-hydroxyglutarate dehydrogenase activity"/>
    <property type="evidence" value="ECO:0007669"/>
    <property type="project" value="TreeGrafter"/>
</dbReference>
<dbReference type="PANTHER" id="PTHR43104">
    <property type="entry name" value="L-2-HYDROXYGLUTARATE DEHYDROGENASE, MITOCHONDRIAL"/>
    <property type="match status" value="1"/>
</dbReference>
<comment type="cofactor">
    <cofactor evidence="1">
        <name>FAD</name>
        <dbReference type="ChEBI" id="CHEBI:57692"/>
    </cofactor>
</comment>
<evidence type="ECO:0000256" key="1">
    <source>
        <dbReference type="ARBA" id="ARBA00001974"/>
    </source>
</evidence>
<dbReference type="PANTHER" id="PTHR43104:SF4">
    <property type="entry name" value="L-2-HYDROXYGLUTARATE DEHYDROGENASE, MITOCHONDRIAL"/>
    <property type="match status" value="1"/>
</dbReference>
<gene>
    <name evidence="7" type="ORF">CEY11_08185</name>
</gene>
<dbReference type="RefSeq" id="WP_088602894.1">
    <property type="nucleotide sequence ID" value="NZ_NJIH01000004.1"/>
</dbReference>
<protein>
    <submittedName>
        <fullName evidence="7">FAD-dependent oxidoreductase</fullName>
    </submittedName>
</protein>
<evidence type="ECO:0000313" key="8">
    <source>
        <dbReference type="Proteomes" id="UP000214603"/>
    </source>
</evidence>
<sequence>MAADIDCVVLGAGVVGLAVARELAMAGHDVLLAEAAEAIGTGTSSRNSEVIHAGIYYPQGSLKARLCVAGKHMLYDYCAEHGIPHQRLGKLIVAATPEQAAGLDQIAERARRNGVDDLYRISGTEAQALEPALRCAAALVSPSTGIVDSHALMLALQGDAENHGAQCVFHTPFASGSVLPSGEFLLRFEGAEPMEITARCVINACGLQAPEAARRLQGLDARHIPQAYFCKGSYFTLSGRAPFSHLIYPMPSHAGLGVHLTLDLGGQAKFGPDTEWIDHPDYTLDARRGEVFYEAVRQYWPGLPDGALSPGYTGIRPKIAGPGEPAADFVISGPAQHGVANLVNLFGIESPGLTSCLAVAQATRQALQAGAGMNPPQ</sequence>
<dbReference type="EMBL" id="NJIH01000004">
    <property type="protein sequence ID" value="OWT61807.1"/>
    <property type="molecule type" value="Genomic_DNA"/>
</dbReference>
<accession>A0A225MKA2</accession>
<proteinExistence type="inferred from homology"/>
<dbReference type="AlphaFoldDB" id="A0A225MKA2"/>
<dbReference type="InterPro" id="IPR036188">
    <property type="entry name" value="FAD/NAD-bd_sf"/>
</dbReference>
<evidence type="ECO:0000256" key="4">
    <source>
        <dbReference type="ARBA" id="ARBA00023002"/>
    </source>
</evidence>
<dbReference type="Gene3D" id="3.30.9.10">
    <property type="entry name" value="D-Amino Acid Oxidase, subunit A, domain 2"/>
    <property type="match status" value="1"/>
</dbReference>
<dbReference type="Proteomes" id="UP000214603">
    <property type="component" value="Unassembled WGS sequence"/>
</dbReference>
<dbReference type="SUPFAM" id="SSF51905">
    <property type="entry name" value="FAD/NAD(P)-binding domain"/>
    <property type="match status" value="1"/>
</dbReference>
<evidence type="ECO:0000313" key="7">
    <source>
        <dbReference type="EMBL" id="OWT61807.1"/>
    </source>
</evidence>
<dbReference type="Pfam" id="PF01266">
    <property type="entry name" value="DAO"/>
    <property type="match status" value="1"/>
</dbReference>